<keyword evidence="5 7" id="KW-1133">Transmembrane helix</keyword>
<feature type="transmembrane region" description="Helical" evidence="7">
    <location>
        <begin position="28"/>
        <end position="49"/>
    </location>
</feature>
<protein>
    <recommendedName>
        <fullName evidence="13">DUF221-domain-containing protein</fullName>
    </recommendedName>
</protein>
<dbReference type="PANTHER" id="PTHR13018">
    <property type="entry name" value="PROBABLE MEMBRANE PROTEIN DUF221-RELATED"/>
    <property type="match status" value="1"/>
</dbReference>
<dbReference type="InterPro" id="IPR027815">
    <property type="entry name" value="CSC1/OSCA1-like_cyt"/>
</dbReference>
<keyword evidence="3" id="KW-0813">Transport</keyword>
<dbReference type="Proteomes" id="UP000054383">
    <property type="component" value="Unassembled WGS sequence"/>
</dbReference>
<feature type="transmembrane region" description="Helical" evidence="7">
    <location>
        <begin position="643"/>
        <end position="663"/>
    </location>
</feature>
<dbReference type="PANTHER" id="PTHR13018:SF20">
    <property type="entry name" value="SPORULATION-SPECIFIC PROTEIN 75"/>
    <property type="match status" value="1"/>
</dbReference>
<dbReference type="Pfam" id="PF14703">
    <property type="entry name" value="PHM7_cyt"/>
    <property type="match status" value="1"/>
</dbReference>
<feature type="transmembrane region" description="Helical" evidence="7">
    <location>
        <begin position="445"/>
        <end position="466"/>
    </location>
</feature>
<dbReference type="OrthoDB" id="4494408at2759"/>
<proteinExistence type="inferred from homology"/>
<dbReference type="InterPro" id="IPR003864">
    <property type="entry name" value="CSC1/OSCA1-like_7TM"/>
</dbReference>
<feature type="transmembrane region" description="Helical" evidence="7">
    <location>
        <begin position="487"/>
        <end position="511"/>
    </location>
</feature>
<evidence type="ECO:0000259" key="10">
    <source>
        <dbReference type="Pfam" id="PF14703"/>
    </source>
</evidence>
<keyword evidence="6 7" id="KW-0472">Membrane</keyword>
<dbReference type="GO" id="GO:0005886">
    <property type="term" value="C:plasma membrane"/>
    <property type="evidence" value="ECO:0007669"/>
    <property type="project" value="TreeGrafter"/>
</dbReference>
<evidence type="ECO:0000256" key="4">
    <source>
        <dbReference type="ARBA" id="ARBA00022692"/>
    </source>
</evidence>
<feature type="transmembrane region" description="Helical" evidence="7">
    <location>
        <begin position="158"/>
        <end position="177"/>
    </location>
</feature>
<evidence type="ECO:0000256" key="1">
    <source>
        <dbReference type="ARBA" id="ARBA00004141"/>
    </source>
</evidence>
<dbReference type="InterPro" id="IPR032880">
    <property type="entry name" value="CSC1/OSCA1-like_N"/>
</dbReference>
<name>A0A0U1MBG7_TALIS</name>
<feature type="transmembrane region" description="Helical" evidence="7">
    <location>
        <begin position="605"/>
        <end position="631"/>
    </location>
</feature>
<evidence type="ECO:0008006" key="13">
    <source>
        <dbReference type="Google" id="ProtNLM"/>
    </source>
</evidence>
<evidence type="ECO:0000256" key="3">
    <source>
        <dbReference type="ARBA" id="ARBA00022448"/>
    </source>
</evidence>
<feature type="transmembrane region" description="Helical" evidence="7">
    <location>
        <begin position="669"/>
        <end position="689"/>
    </location>
</feature>
<dbReference type="InterPro" id="IPR045122">
    <property type="entry name" value="Csc1-like"/>
</dbReference>
<evidence type="ECO:0000256" key="7">
    <source>
        <dbReference type="SAM" id="Phobius"/>
    </source>
</evidence>
<evidence type="ECO:0000256" key="5">
    <source>
        <dbReference type="ARBA" id="ARBA00022989"/>
    </source>
</evidence>
<feature type="transmembrane region" description="Helical" evidence="7">
    <location>
        <begin position="103"/>
        <end position="123"/>
    </location>
</feature>
<reference evidence="11 12" key="1">
    <citation type="submission" date="2015-04" db="EMBL/GenBank/DDBJ databases">
        <authorList>
            <person name="Syromyatnikov M.Y."/>
            <person name="Popov V.N."/>
        </authorList>
    </citation>
    <scope>NUCLEOTIDE SEQUENCE [LARGE SCALE GENOMIC DNA]</scope>
    <source>
        <strain evidence="11">WF-38-12</strain>
    </source>
</reference>
<accession>A0A0U1MBG7</accession>
<organism evidence="11 12">
    <name type="scientific">Talaromyces islandicus</name>
    <name type="common">Penicillium islandicum</name>
    <dbReference type="NCBI Taxonomy" id="28573"/>
    <lineage>
        <taxon>Eukaryota</taxon>
        <taxon>Fungi</taxon>
        <taxon>Dikarya</taxon>
        <taxon>Ascomycota</taxon>
        <taxon>Pezizomycotina</taxon>
        <taxon>Eurotiomycetes</taxon>
        <taxon>Eurotiomycetidae</taxon>
        <taxon>Eurotiales</taxon>
        <taxon>Trichocomaceae</taxon>
        <taxon>Talaromyces</taxon>
        <taxon>Talaromyces sect. Islandici</taxon>
    </lineage>
</organism>
<evidence type="ECO:0000313" key="12">
    <source>
        <dbReference type="Proteomes" id="UP000054383"/>
    </source>
</evidence>
<feature type="transmembrane region" description="Helical" evidence="7">
    <location>
        <begin position="531"/>
        <end position="549"/>
    </location>
</feature>
<dbReference type="Pfam" id="PF02714">
    <property type="entry name" value="RSN1_7TM"/>
    <property type="match status" value="1"/>
</dbReference>
<feature type="transmembrane region" description="Helical" evidence="7">
    <location>
        <begin position="388"/>
        <end position="407"/>
    </location>
</feature>
<sequence length="768" mass="86967">MDGSDWNRTLGHEAGKAQRDQNLSVQSFLASLIVSAGIFVIAVIAFPLLKDRYPTIYKRIWSPGTSIPDLPSGPWAWIWPVVTIPDERIIRERGLDAFLLLRLLRTAFLIAGPLALVLIPVLVPLNITATSHLHELNASTGLNRLSWSNLQPGQWSRYWGQVSACVAVVLYIGLILTQELRLLRRLRREALLHPRSHSSARSILVTDIPPDWVQEGVLVDRLRDFFARFHHGDVIIHPVRDYRSVTNKVARRNRLADLLEERLTRQMEHDASLNGMQRPRTSFRRRWRWSQWRWRPDIPGAHRRVDIAQYARKIKALTHEIEEALEDPSRLPLLPCAVLQFSNPVTAHIVCQVVHTDHPFHLAVHRLDSIEDDQTLWSHAGDPWRERLFNRIVTTVFNLILSVFWILPISLTGFLSQLAALSRGVPWARGIASLPPSLLVTLQGILPQLALTALMNLFPSILTMLVERQAYVTRAEVERSLQSHYFLFLYLQVFLVVSIASAITVVLPALLDRPRSTPLVLAENLPKASNYFLSYLLLSAFTQCAALLLRPWDWLSRWSWPWSNRSPRARWKRETTPAEARLGLIVPVITNLLCLAIIFSVIAPLILACAAIAFGLLWVTYRYLVLYVLAIPVNSSGLLHWRALHHLFVGLYTFELCQVGLFALARADGPLLCMILAVGGTAIFHYLVLSRIRPTIEYLPSDVNISGRKIEDVKITVSGRIKSSLSRVIWIPNSPIVDQIQNEIPVSSAGLTVDSLGFTHYECGPPDM</sequence>
<keyword evidence="4 7" id="KW-0812">Transmembrane</keyword>
<gene>
    <name evidence="11" type="primary">RSN1</name>
    <name evidence="11" type="ORF">PISL3812_09971</name>
</gene>
<feature type="domain" description="CSC1/OSCA1-like cytosolic" evidence="10">
    <location>
        <begin position="200"/>
        <end position="360"/>
    </location>
</feature>
<feature type="transmembrane region" description="Helical" evidence="7">
    <location>
        <begin position="580"/>
        <end position="599"/>
    </location>
</feature>
<evidence type="ECO:0000259" key="9">
    <source>
        <dbReference type="Pfam" id="PF13967"/>
    </source>
</evidence>
<comment type="subcellular location">
    <subcellularLocation>
        <location evidence="1">Membrane</location>
        <topology evidence="1">Multi-pass membrane protein</topology>
    </subcellularLocation>
</comment>
<comment type="similarity">
    <text evidence="2">Belongs to the CSC1 (TC 1.A.17) family.</text>
</comment>
<feature type="domain" description="CSC1/OSCA1-like N-terminal transmembrane" evidence="9">
    <location>
        <begin position="27"/>
        <end position="179"/>
    </location>
</feature>
<dbReference type="AlphaFoldDB" id="A0A0U1MBG7"/>
<evidence type="ECO:0000256" key="6">
    <source>
        <dbReference type="ARBA" id="ARBA00023136"/>
    </source>
</evidence>
<dbReference type="Pfam" id="PF13967">
    <property type="entry name" value="RSN1_TM"/>
    <property type="match status" value="1"/>
</dbReference>
<dbReference type="GO" id="GO:0005227">
    <property type="term" value="F:calcium-activated cation channel activity"/>
    <property type="evidence" value="ECO:0007669"/>
    <property type="project" value="InterPro"/>
</dbReference>
<dbReference type="EMBL" id="CVMT01000027">
    <property type="protein sequence ID" value="CRG92895.1"/>
    <property type="molecule type" value="Genomic_DNA"/>
</dbReference>
<keyword evidence="12" id="KW-1185">Reference proteome</keyword>
<evidence type="ECO:0000256" key="2">
    <source>
        <dbReference type="ARBA" id="ARBA00007779"/>
    </source>
</evidence>
<evidence type="ECO:0000313" key="11">
    <source>
        <dbReference type="EMBL" id="CRG92895.1"/>
    </source>
</evidence>
<feature type="domain" description="CSC1/OSCA1-like 7TM region" evidence="8">
    <location>
        <begin position="391"/>
        <end position="662"/>
    </location>
</feature>
<evidence type="ECO:0000259" key="8">
    <source>
        <dbReference type="Pfam" id="PF02714"/>
    </source>
</evidence>